<dbReference type="PANTHER" id="PTHR24042:SF5">
    <property type="entry name" value="EGF-LIKE CALCIUM-BINDING DOMAIN-CONTAINING PROTEIN"/>
    <property type="match status" value="1"/>
</dbReference>
<dbReference type="PROSITE" id="PS00010">
    <property type="entry name" value="ASX_HYDROXYL"/>
    <property type="match status" value="3"/>
</dbReference>
<keyword evidence="2 11" id="KW-0245">EGF-like domain</keyword>
<dbReference type="InterPro" id="IPR018097">
    <property type="entry name" value="EGF_Ca-bd_CS"/>
</dbReference>
<evidence type="ECO:0000256" key="7">
    <source>
        <dbReference type="ARBA" id="ARBA00022989"/>
    </source>
</evidence>
<evidence type="ECO:0000256" key="6">
    <source>
        <dbReference type="ARBA" id="ARBA00022837"/>
    </source>
</evidence>
<accession>A0A1I8HE53</accession>
<dbReference type="FunFam" id="2.10.25.10:FF:000202">
    <property type="entry name" value="Multiple epidermal growth factor-like domains 8"/>
    <property type="match status" value="1"/>
</dbReference>
<dbReference type="Pfam" id="PF00093">
    <property type="entry name" value="VWC"/>
    <property type="match status" value="1"/>
</dbReference>
<evidence type="ECO:0000256" key="12">
    <source>
        <dbReference type="SAM" id="Coils"/>
    </source>
</evidence>
<dbReference type="SUPFAM" id="SSF57184">
    <property type="entry name" value="Growth factor receptor domain"/>
    <property type="match status" value="1"/>
</dbReference>
<dbReference type="InterPro" id="IPR024731">
    <property type="entry name" value="NELL2-like_EGF"/>
</dbReference>
<evidence type="ECO:0000256" key="3">
    <source>
        <dbReference type="ARBA" id="ARBA00022692"/>
    </source>
</evidence>
<keyword evidence="9" id="KW-1015">Disulfide bond</keyword>
<evidence type="ECO:0000313" key="17">
    <source>
        <dbReference type="WBParaSite" id="maker-uti_cns_0005681-snap-gene-0.8-mRNA-1"/>
    </source>
</evidence>
<dbReference type="SUPFAM" id="SSF57603">
    <property type="entry name" value="FnI-like domain"/>
    <property type="match status" value="2"/>
</dbReference>
<evidence type="ECO:0000256" key="9">
    <source>
        <dbReference type="ARBA" id="ARBA00023157"/>
    </source>
</evidence>
<evidence type="ECO:0000259" key="15">
    <source>
        <dbReference type="PROSITE" id="PS50184"/>
    </source>
</evidence>
<feature type="domain" description="EGF-like" evidence="14">
    <location>
        <begin position="434"/>
        <end position="472"/>
    </location>
</feature>
<dbReference type="GO" id="GO:0008201">
    <property type="term" value="F:heparin binding"/>
    <property type="evidence" value="ECO:0007669"/>
    <property type="project" value="TreeGrafter"/>
</dbReference>
<comment type="caution">
    <text evidence="11">Lacks conserved residue(s) required for the propagation of feature annotation.</text>
</comment>
<dbReference type="InterPro" id="IPR051586">
    <property type="entry name" value="PKC-binding_NELL"/>
</dbReference>
<dbReference type="AlphaFoldDB" id="A0A1I8HE53"/>
<dbReference type="GO" id="GO:0016020">
    <property type="term" value="C:membrane"/>
    <property type="evidence" value="ECO:0007669"/>
    <property type="project" value="UniProtKB-SubCell"/>
</dbReference>
<evidence type="ECO:0000256" key="11">
    <source>
        <dbReference type="PROSITE-ProRule" id="PRU00076"/>
    </source>
</evidence>
<reference evidence="17" key="1">
    <citation type="submission" date="2016-11" db="UniProtKB">
        <authorList>
            <consortium name="WormBaseParasite"/>
        </authorList>
    </citation>
    <scope>IDENTIFICATION</scope>
</reference>
<evidence type="ECO:0000256" key="13">
    <source>
        <dbReference type="SAM" id="MobiDB-lite"/>
    </source>
</evidence>
<evidence type="ECO:0000313" key="16">
    <source>
        <dbReference type="Proteomes" id="UP000095280"/>
    </source>
</evidence>
<feature type="domain" description="EGF-like" evidence="14">
    <location>
        <begin position="393"/>
        <end position="433"/>
    </location>
</feature>
<dbReference type="PROSITE" id="PS50026">
    <property type="entry name" value="EGF_3"/>
    <property type="match status" value="3"/>
</dbReference>
<dbReference type="GO" id="GO:0048513">
    <property type="term" value="P:animal organ development"/>
    <property type="evidence" value="ECO:0007669"/>
    <property type="project" value="UniProtKB-ARBA"/>
</dbReference>
<evidence type="ECO:0000256" key="1">
    <source>
        <dbReference type="ARBA" id="ARBA00004479"/>
    </source>
</evidence>
<dbReference type="InterPro" id="IPR009030">
    <property type="entry name" value="Growth_fac_rcpt_cys_sf"/>
</dbReference>
<keyword evidence="10" id="KW-0325">Glycoprotein</keyword>
<dbReference type="PROSITE" id="PS01208">
    <property type="entry name" value="VWFC_1"/>
    <property type="match status" value="1"/>
</dbReference>
<evidence type="ECO:0000256" key="8">
    <source>
        <dbReference type="ARBA" id="ARBA00023136"/>
    </source>
</evidence>
<dbReference type="Proteomes" id="UP000095280">
    <property type="component" value="Unplaced"/>
</dbReference>
<keyword evidence="3" id="KW-0812">Transmembrane</keyword>
<feature type="coiled-coil region" evidence="12">
    <location>
        <begin position="182"/>
        <end position="209"/>
    </location>
</feature>
<feature type="domain" description="VWFC" evidence="15">
    <location>
        <begin position="213"/>
        <end position="270"/>
    </location>
</feature>
<keyword evidence="5" id="KW-0677">Repeat</keyword>
<dbReference type="Gene3D" id="2.10.25.10">
    <property type="entry name" value="Laminin"/>
    <property type="match status" value="3"/>
</dbReference>
<dbReference type="WBParaSite" id="maker-uti_cns_0005681-snap-gene-0.8-mRNA-1">
    <property type="protein sequence ID" value="maker-uti_cns_0005681-snap-gene-0.8-mRNA-1"/>
    <property type="gene ID" value="maker-uti_cns_0005681-snap-gene-0.8"/>
</dbReference>
<evidence type="ECO:0000256" key="2">
    <source>
        <dbReference type="ARBA" id="ARBA00022536"/>
    </source>
</evidence>
<feature type="domain" description="EGF-like" evidence="14">
    <location>
        <begin position="356"/>
        <end position="392"/>
    </location>
</feature>
<keyword evidence="16" id="KW-1185">Reference proteome</keyword>
<dbReference type="SMART" id="SM00181">
    <property type="entry name" value="EGF"/>
    <property type="match status" value="3"/>
</dbReference>
<keyword evidence="8" id="KW-0472">Membrane</keyword>
<dbReference type="Pfam" id="PF12947">
    <property type="entry name" value="EGF_3"/>
    <property type="match status" value="1"/>
</dbReference>
<dbReference type="InterPro" id="IPR000742">
    <property type="entry name" value="EGF"/>
</dbReference>
<dbReference type="FunFam" id="2.10.25.10:FF:000038">
    <property type="entry name" value="Fibrillin 2"/>
    <property type="match status" value="1"/>
</dbReference>
<keyword evidence="4" id="KW-0732">Signal</keyword>
<feature type="region of interest" description="Disordered" evidence="13">
    <location>
        <begin position="692"/>
        <end position="724"/>
    </location>
</feature>
<dbReference type="InterPro" id="IPR000152">
    <property type="entry name" value="EGF-type_Asp/Asn_hydroxyl_site"/>
</dbReference>
<dbReference type="PANTHER" id="PTHR24042">
    <property type="entry name" value="NEL HOMOLOG"/>
    <property type="match status" value="1"/>
</dbReference>
<dbReference type="PROSITE" id="PS01186">
    <property type="entry name" value="EGF_2"/>
    <property type="match status" value="2"/>
</dbReference>
<dbReference type="InterPro" id="IPR001007">
    <property type="entry name" value="VWF_dom"/>
</dbReference>
<protein>
    <submittedName>
        <fullName evidence="17">EGF-like domain-containing protein</fullName>
    </submittedName>
</protein>
<dbReference type="Pfam" id="PF07645">
    <property type="entry name" value="EGF_CA"/>
    <property type="match status" value="2"/>
</dbReference>
<dbReference type="SMART" id="SM00214">
    <property type="entry name" value="VWC"/>
    <property type="match status" value="2"/>
</dbReference>
<dbReference type="GO" id="GO:0005509">
    <property type="term" value="F:calcium ion binding"/>
    <property type="evidence" value="ECO:0007669"/>
    <property type="project" value="InterPro"/>
</dbReference>
<keyword evidence="6" id="KW-0106">Calcium</keyword>
<dbReference type="Gene3D" id="2.10.70.10">
    <property type="entry name" value="Complement Module, domain 1"/>
    <property type="match status" value="1"/>
</dbReference>
<dbReference type="InterPro" id="IPR001881">
    <property type="entry name" value="EGF-like_Ca-bd_dom"/>
</dbReference>
<dbReference type="PROSITE" id="PS50184">
    <property type="entry name" value="VWFC_2"/>
    <property type="match status" value="1"/>
</dbReference>
<dbReference type="CDD" id="cd00054">
    <property type="entry name" value="EGF_CA"/>
    <property type="match status" value="3"/>
</dbReference>
<name>A0A1I8HE53_9PLAT</name>
<dbReference type="SMART" id="SM00215">
    <property type="entry name" value="VWC_out"/>
    <property type="match status" value="1"/>
</dbReference>
<dbReference type="Gene3D" id="6.20.200.20">
    <property type="match status" value="1"/>
</dbReference>
<keyword evidence="12" id="KW-0175">Coiled coil</keyword>
<organism evidence="16 17">
    <name type="scientific">Macrostomum lignano</name>
    <dbReference type="NCBI Taxonomy" id="282301"/>
    <lineage>
        <taxon>Eukaryota</taxon>
        <taxon>Metazoa</taxon>
        <taxon>Spiralia</taxon>
        <taxon>Lophotrochozoa</taxon>
        <taxon>Platyhelminthes</taxon>
        <taxon>Rhabditophora</taxon>
        <taxon>Macrostomorpha</taxon>
        <taxon>Macrostomida</taxon>
        <taxon>Macrostomidae</taxon>
        <taxon>Macrostomum</taxon>
    </lineage>
</organism>
<comment type="subcellular location">
    <subcellularLocation>
        <location evidence="1">Membrane</location>
        <topology evidence="1">Single-pass type I membrane protein</topology>
    </subcellularLocation>
</comment>
<evidence type="ECO:0000256" key="10">
    <source>
        <dbReference type="ARBA" id="ARBA00023180"/>
    </source>
</evidence>
<dbReference type="InterPro" id="IPR049883">
    <property type="entry name" value="NOTCH1_EGF-like"/>
</dbReference>
<evidence type="ECO:0000256" key="5">
    <source>
        <dbReference type="ARBA" id="ARBA00022737"/>
    </source>
</evidence>
<proteinExistence type="predicted"/>
<evidence type="ECO:0000259" key="14">
    <source>
        <dbReference type="PROSITE" id="PS50026"/>
    </source>
</evidence>
<dbReference type="PROSITE" id="PS01187">
    <property type="entry name" value="EGF_CA"/>
    <property type="match status" value="1"/>
</dbReference>
<keyword evidence="7" id="KW-1133">Transmembrane helix</keyword>
<dbReference type="GO" id="GO:0048731">
    <property type="term" value="P:system development"/>
    <property type="evidence" value="ECO:0007669"/>
    <property type="project" value="UniProtKB-ARBA"/>
</dbReference>
<feature type="compositionally biased region" description="Low complexity" evidence="13">
    <location>
        <begin position="692"/>
        <end position="720"/>
    </location>
</feature>
<dbReference type="SMART" id="SM00179">
    <property type="entry name" value="EGF_CA"/>
    <property type="match status" value="3"/>
</dbReference>
<sequence length="784" mass="86336">YHDGRVIFDLLAALNSGPTPISALGFSEYASPFQGDARAVVFRAPNRYGLIGASVTRAIVRALNGARDFTLLFTLKQNSTNKIYDRVLYRPIKEGLFRHSSNLWLGQRGRWNSYFERVSTDTNSILKKLIRDADLLCCQLNAQGEMQEAMLVIGQHGSLEQCPHTESLCPTCGQHRLLAQAVQQLQTEMHRVKMQLQAAERRIQQLAQCDCIVRCSHNGTYYEDGQIWDIGDCRECSCQRGRISCGPKPCPPVTCAFPVRMKGSCCSTCLRSCDLHGIVGGGAQSGSRGAFEHGMNITSLSEIDSSNNRICVHCQCKDGSMECFEPTDHKQLCPMADCPLEQQKTNSFDCCPYCEGYDYCARCSPNADCVNLHNRYDCVCRPGYRGNGLNCVDIDECSTENRCGNHSVCVNTIGSFRCDCLPGFTKDTEYSCRDIDECSLGIHRCHANSDCKNLPGTYHCVCKRGFDDSGRDNLLGSLCRDKNECAGRRGKDFTCSYGTRALTLLEAIAACVMVDPAAAAPTGFLNCSKMPCDCASIRRNWEKKCCPQCLTSEARNLSCWDSLQKRAYQTGSRWTRDCENCYCLLSPNSCPHPVMLPGACCPICPHADPCRAPRESETSRSRRLSRQQQQQQPTLLGGSYVRVGCLHEGRRLADGAKWKLDNMDCVACECRDGHICCSHDDTCQPPTVPVSSTVSSTQAPQTTSLTSTSTSTTHLYESSSQATKTATTVKESAATLMKEEDFSTLEDLSTAAPSLLAEADDEEGDFLHHLEPAINATETGDDAP</sequence>
<evidence type="ECO:0000256" key="4">
    <source>
        <dbReference type="ARBA" id="ARBA00022729"/>
    </source>
</evidence>
<dbReference type="GO" id="GO:0005615">
    <property type="term" value="C:extracellular space"/>
    <property type="evidence" value="ECO:0007669"/>
    <property type="project" value="TreeGrafter"/>
</dbReference>